<evidence type="ECO:0000313" key="2">
    <source>
        <dbReference type="EMBL" id="GFS07249.1"/>
    </source>
</evidence>
<proteinExistence type="predicted"/>
<dbReference type="Proteomes" id="UP000762676">
    <property type="component" value="Unassembled WGS sequence"/>
</dbReference>
<accession>A0AAV4I9Z6</accession>
<keyword evidence="3" id="KW-1185">Reference proteome</keyword>
<dbReference type="EMBL" id="BMAT01002453">
    <property type="protein sequence ID" value="GFS07249.1"/>
    <property type="molecule type" value="Genomic_DNA"/>
</dbReference>
<evidence type="ECO:0000313" key="3">
    <source>
        <dbReference type="Proteomes" id="UP000762676"/>
    </source>
</evidence>
<feature type="compositionally biased region" description="Low complexity" evidence="1">
    <location>
        <begin position="101"/>
        <end position="110"/>
    </location>
</feature>
<sequence length="120" mass="13497">MGSLEEQQHRVKGCVCATDREKVRDHERTRVREERGIDRETVRVEREERDGGRERMGERKEGTDTDRYTACSVAAVSDVDDDEEDGVIVVDADDARGLRVSARPDSAPAADDSRPWPRAA</sequence>
<comment type="caution">
    <text evidence="2">The sequence shown here is derived from an EMBL/GenBank/DDBJ whole genome shotgun (WGS) entry which is preliminary data.</text>
</comment>
<feature type="region of interest" description="Disordered" evidence="1">
    <location>
        <begin position="96"/>
        <end position="120"/>
    </location>
</feature>
<protein>
    <submittedName>
        <fullName evidence="2">Uncharacterized protein</fullName>
    </submittedName>
</protein>
<dbReference type="AlphaFoldDB" id="A0AAV4I9Z6"/>
<feature type="region of interest" description="Disordered" evidence="1">
    <location>
        <begin position="34"/>
        <end position="66"/>
    </location>
</feature>
<reference evidence="2 3" key="1">
    <citation type="journal article" date="2021" name="Elife">
        <title>Chloroplast acquisition without the gene transfer in kleptoplastic sea slugs, Plakobranchus ocellatus.</title>
        <authorList>
            <person name="Maeda T."/>
            <person name="Takahashi S."/>
            <person name="Yoshida T."/>
            <person name="Shimamura S."/>
            <person name="Takaki Y."/>
            <person name="Nagai Y."/>
            <person name="Toyoda A."/>
            <person name="Suzuki Y."/>
            <person name="Arimoto A."/>
            <person name="Ishii H."/>
            <person name="Satoh N."/>
            <person name="Nishiyama T."/>
            <person name="Hasebe M."/>
            <person name="Maruyama T."/>
            <person name="Minagawa J."/>
            <person name="Obokata J."/>
            <person name="Shigenobu S."/>
        </authorList>
    </citation>
    <scope>NUCLEOTIDE SEQUENCE [LARGE SCALE GENOMIC DNA]</scope>
</reference>
<feature type="compositionally biased region" description="Basic and acidic residues" evidence="1">
    <location>
        <begin position="111"/>
        <end position="120"/>
    </location>
</feature>
<gene>
    <name evidence="2" type="ORF">ElyMa_001245400</name>
</gene>
<organism evidence="2 3">
    <name type="scientific">Elysia marginata</name>
    <dbReference type="NCBI Taxonomy" id="1093978"/>
    <lineage>
        <taxon>Eukaryota</taxon>
        <taxon>Metazoa</taxon>
        <taxon>Spiralia</taxon>
        <taxon>Lophotrochozoa</taxon>
        <taxon>Mollusca</taxon>
        <taxon>Gastropoda</taxon>
        <taxon>Heterobranchia</taxon>
        <taxon>Euthyneura</taxon>
        <taxon>Panpulmonata</taxon>
        <taxon>Sacoglossa</taxon>
        <taxon>Placobranchoidea</taxon>
        <taxon>Plakobranchidae</taxon>
        <taxon>Elysia</taxon>
    </lineage>
</organism>
<name>A0AAV4I9Z6_9GAST</name>
<evidence type="ECO:0000256" key="1">
    <source>
        <dbReference type="SAM" id="MobiDB-lite"/>
    </source>
</evidence>